<dbReference type="GeneID" id="74941213"/>
<dbReference type="EMBL" id="CP104003">
    <property type="protein sequence ID" value="UWM55118.1"/>
    <property type="molecule type" value="Genomic_DNA"/>
</dbReference>
<dbReference type="PANTHER" id="PTHR34236:SF1">
    <property type="entry name" value="DIMETHYL SULFOXIDE REDUCTASE TRANSCRIPTIONAL ACTIVATOR"/>
    <property type="match status" value="1"/>
</dbReference>
<organism evidence="5 6">
    <name type="scientific">Salinirubellus salinus</name>
    <dbReference type="NCBI Taxonomy" id="1364945"/>
    <lineage>
        <taxon>Archaea</taxon>
        <taxon>Methanobacteriati</taxon>
        <taxon>Methanobacteriota</taxon>
        <taxon>Stenosarchaea group</taxon>
        <taxon>Halobacteria</taxon>
        <taxon>Halobacteriales</taxon>
        <taxon>Natronomonadaceae</taxon>
        <taxon>Salinirubellus</taxon>
    </lineage>
</organism>
<dbReference type="RefSeq" id="WP_260594170.1">
    <property type="nucleotide sequence ID" value="NZ_CP104003.1"/>
</dbReference>
<name>A0A9E7R5J4_9EURY</name>
<keyword evidence="1" id="KW-0805">Transcription regulation</keyword>
<sequence>MRYFDLTLTPTGGGIHPADARLAGVPAVEREALLHVDAFADGTGVLLYRLHGDPAAARDCVDGHEDVLDWDVLPIADGGAFHLYVHVAAGEPAGTLLSLSDQFALIVDTPIGFTQRGGLLVTLVGTHDTLRGALESVPHDVHVTIRQVGRYSPGNRDMLSLLTTRQREVFEQAVESGYYEIPRRLNQSELAERLGCAPSTVDEHLRKAESKLLSGLVDSPQSDTHRGDRD</sequence>
<evidence type="ECO:0000313" key="5">
    <source>
        <dbReference type="EMBL" id="UWM55118.1"/>
    </source>
</evidence>
<evidence type="ECO:0000259" key="4">
    <source>
        <dbReference type="Pfam" id="PF24278"/>
    </source>
</evidence>
<keyword evidence="2" id="KW-0804">Transcription</keyword>
<feature type="domain" description="HTH bat-type" evidence="3">
    <location>
        <begin position="162"/>
        <end position="213"/>
    </location>
</feature>
<evidence type="ECO:0000256" key="2">
    <source>
        <dbReference type="ARBA" id="ARBA00023163"/>
    </source>
</evidence>
<dbReference type="Pfam" id="PF04967">
    <property type="entry name" value="HTH_10"/>
    <property type="match status" value="1"/>
</dbReference>
<dbReference type="InterPro" id="IPR036388">
    <property type="entry name" value="WH-like_DNA-bd_sf"/>
</dbReference>
<dbReference type="InterPro" id="IPR056493">
    <property type="entry name" value="HVO_0513_N"/>
</dbReference>
<dbReference type="Pfam" id="PF24278">
    <property type="entry name" value="HVO_0513_N"/>
    <property type="match status" value="1"/>
</dbReference>
<feature type="domain" description="HVO-0513-like N-terminal" evidence="4">
    <location>
        <begin position="16"/>
        <end position="151"/>
    </location>
</feature>
<dbReference type="PANTHER" id="PTHR34236">
    <property type="entry name" value="DIMETHYL SULFOXIDE REDUCTASE TRANSCRIPTIONAL ACTIVATOR"/>
    <property type="match status" value="1"/>
</dbReference>
<dbReference type="KEGG" id="ssai:N0B31_02285"/>
<evidence type="ECO:0000256" key="1">
    <source>
        <dbReference type="ARBA" id="ARBA00023015"/>
    </source>
</evidence>
<dbReference type="InterPro" id="IPR013324">
    <property type="entry name" value="RNA_pol_sigma_r3/r4-like"/>
</dbReference>
<dbReference type="AlphaFoldDB" id="A0A9E7R5J4"/>
<keyword evidence="6" id="KW-1185">Reference proteome</keyword>
<accession>A0A9E7R5J4</accession>
<dbReference type="Proteomes" id="UP001057580">
    <property type="component" value="Chromosome"/>
</dbReference>
<dbReference type="InterPro" id="IPR007050">
    <property type="entry name" value="HTH_bacterioopsin"/>
</dbReference>
<protein>
    <submittedName>
        <fullName evidence="5">Helix-turn-helix domain-containing protein</fullName>
    </submittedName>
</protein>
<gene>
    <name evidence="5" type="ORF">N0B31_02285</name>
</gene>
<reference evidence="5" key="1">
    <citation type="submission" date="2022-09" db="EMBL/GenBank/DDBJ databases">
        <title>Diverse halophilic archaea isolated from saline environments.</title>
        <authorList>
            <person name="Cui H.-L."/>
        </authorList>
    </citation>
    <scope>NUCLEOTIDE SEQUENCE</scope>
    <source>
        <strain evidence="5">ZS-35-S2</strain>
    </source>
</reference>
<evidence type="ECO:0000259" key="3">
    <source>
        <dbReference type="Pfam" id="PF04967"/>
    </source>
</evidence>
<dbReference type="Gene3D" id="1.10.10.10">
    <property type="entry name" value="Winged helix-like DNA-binding domain superfamily/Winged helix DNA-binding domain"/>
    <property type="match status" value="1"/>
</dbReference>
<evidence type="ECO:0000313" key="6">
    <source>
        <dbReference type="Proteomes" id="UP001057580"/>
    </source>
</evidence>
<proteinExistence type="predicted"/>
<dbReference type="SUPFAM" id="SSF88659">
    <property type="entry name" value="Sigma3 and sigma4 domains of RNA polymerase sigma factors"/>
    <property type="match status" value="1"/>
</dbReference>